<accession>A0AAW0EXM2</accession>
<comment type="subcellular location">
    <subcellularLocation>
        <location evidence="1">Cell envelope</location>
    </subcellularLocation>
</comment>
<dbReference type="Gene3D" id="3.80.10.10">
    <property type="entry name" value="Ribonuclease Inhibitor"/>
    <property type="match status" value="1"/>
</dbReference>
<dbReference type="SUPFAM" id="SSF52058">
    <property type="entry name" value="L domain-like"/>
    <property type="match status" value="1"/>
</dbReference>
<reference evidence="3 4" key="1">
    <citation type="journal article" date="2021" name="MBio">
        <title>A New Model Trypanosomatid, Novymonas esmeraldas: Genomic Perception of Its 'Candidatus Pandoraea novymonadis' Endosymbiont.</title>
        <authorList>
            <person name="Zakharova A."/>
            <person name="Saura A."/>
            <person name="Butenko A."/>
            <person name="Podesvova L."/>
            <person name="Warmusova S."/>
            <person name="Kostygov A.Y."/>
            <person name="Nenarokova A."/>
            <person name="Lukes J."/>
            <person name="Opperdoes F.R."/>
            <person name="Yurchenko V."/>
        </authorList>
    </citation>
    <scope>NUCLEOTIDE SEQUENCE [LARGE SCALE GENOMIC DNA]</scope>
    <source>
        <strain evidence="3 4">E262AT.01</strain>
    </source>
</reference>
<comment type="caution">
    <text evidence="3">The sequence shown here is derived from an EMBL/GenBank/DDBJ whole genome shotgun (WGS) entry which is preliminary data.</text>
</comment>
<dbReference type="PANTHER" id="PTHR48059">
    <property type="entry name" value="POLYGALACTURONASE INHIBITOR 1"/>
    <property type="match status" value="1"/>
</dbReference>
<dbReference type="EMBL" id="JAECZO010000122">
    <property type="protein sequence ID" value="KAK7197870.1"/>
    <property type="molecule type" value="Genomic_DNA"/>
</dbReference>
<keyword evidence="4" id="KW-1185">Reference proteome</keyword>
<evidence type="ECO:0000313" key="4">
    <source>
        <dbReference type="Proteomes" id="UP001430356"/>
    </source>
</evidence>
<organism evidence="3 4">
    <name type="scientific">Novymonas esmeraldas</name>
    <dbReference type="NCBI Taxonomy" id="1808958"/>
    <lineage>
        <taxon>Eukaryota</taxon>
        <taxon>Discoba</taxon>
        <taxon>Euglenozoa</taxon>
        <taxon>Kinetoplastea</taxon>
        <taxon>Metakinetoplastina</taxon>
        <taxon>Trypanosomatida</taxon>
        <taxon>Trypanosomatidae</taxon>
        <taxon>Novymonas</taxon>
    </lineage>
</organism>
<protein>
    <submittedName>
        <fullName evidence="3">Surface antigen-like protein</fullName>
    </submittedName>
</protein>
<evidence type="ECO:0000256" key="2">
    <source>
        <dbReference type="SAM" id="SignalP"/>
    </source>
</evidence>
<dbReference type="PANTHER" id="PTHR48059:SF30">
    <property type="entry name" value="OS06G0587000 PROTEIN"/>
    <property type="match status" value="1"/>
</dbReference>
<evidence type="ECO:0000313" key="3">
    <source>
        <dbReference type="EMBL" id="KAK7197870.1"/>
    </source>
</evidence>
<dbReference type="InterPro" id="IPR051848">
    <property type="entry name" value="PGIP"/>
</dbReference>
<gene>
    <name evidence="3" type="ORF">NESM_000740600</name>
</gene>
<name>A0AAW0EXM2_9TRYP</name>
<feature type="signal peptide" evidence="2">
    <location>
        <begin position="1"/>
        <end position="19"/>
    </location>
</feature>
<dbReference type="InterPro" id="IPR032675">
    <property type="entry name" value="LRR_dom_sf"/>
</dbReference>
<dbReference type="AlphaFoldDB" id="A0AAW0EXM2"/>
<evidence type="ECO:0000256" key="1">
    <source>
        <dbReference type="ARBA" id="ARBA00004196"/>
    </source>
</evidence>
<proteinExistence type="predicted"/>
<keyword evidence="2" id="KW-0732">Signal</keyword>
<sequence>MARSLISLIGVALLALVLATALPGRADTITVNSATKAWLQKWIDAIPNLQIIWLNPNICSRSGIVCNAATNSISIRLDGVTSSGFNFIGNLPEVDSSIDGSQLQITAISVKGRTRFTGTVPASWSRISRLTSLDFGKTRLSGKIPDEIGSLSNLVSIDFSEAYFCYGMPNWNASGMPMLSQATFTKNNMRGPFSATWSTFPASISLGLTGNKLCGCMPDSWNSNPSLVAAAKAMDSGVVSGCSRTCSSASLSYCPAPPTGNGARMITVSTAVVAVLVAIASLTF</sequence>
<dbReference type="Proteomes" id="UP001430356">
    <property type="component" value="Unassembled WGS sequence"/>
</dbReference>
<feature type="chain" id="PRO_5043552999" evidence="2">
    <location>
        <begin position="20"/>
        <end position="284"/>
    </location>
</feature>